<keyword evidence="3" id="KW-1185">Reference proteome</keyword>
<feature type="region of interest" description="Disordered" evidence="1">
    <location>
        <begin position="1"/>
        <end position="20"/>
    </location>
</feature>
<comment type="caution">
    <text evidence="2">The sequence shown here is derived from an EMBL/GenBank/DDBJ whole genome shotgun (WGS) entry which is preliminary data.</text>
</comment>
<reference evidence="2" key="2">
    <citation type="submission" date="2023-06" db="EMBL/GenBank/DDBJ databases">
        <authorList>
            <consortium name="Lawrence Berkeley National Laboratory"/>
            <person name="Mondo S.J."/>
            <person name="Hensen N."/>
            <person name="Bonometti L."/>
            <person name="Westerberg I."/>
            <person name="Brannstrom I.O."/>
            <person name="Guillou S."/>
            <person name="Cros-Aarteil S."/>
            <person name="Calhoun S."/>
            <person name="Haridas S."/>
            <person name="Kuo A."/>
            <person name="Pangilinan J."/>
            <person name="Riley R."/>
            <person name="Labutti K."/>
            <person name="Andreopoulos B."/>
            <person name="Lipzen A."/>
            <person name="Chen C."/>
            <person name="Yanf M."/>
            <person name="Daum C."/>
            <person name="Ng V."/>
            <person name="Clum A."/>
            <person name="Steindorff A."/>
            <person name="Ohm R."/>
            <person name="Martin F."/>
            <person name="Silar P."/>
            <person name="Natvig D."/>
            <person name="Lalanne C."/>
            <person name="Gautier V."/>
            <person name="Ament-Velasquez S.L."/>
            <person name="Kruys A."/>
            <person name="Hutchinson M.I."/>
            <person name="Powell A.J."/>
            <person name="Barry K."/>
            <person name="Miller A.N."/>
            <person name="Grigoriev I.V."/>
            <person name="Debuchy R."/>
            <person name="Gladieux P."/>
            <person name="Thoren M.H."/>
            <person name="Johannesson H."/>
        </authorList>
    </citation>
    <scope>NUCLEOTIDE SEQUENCE</scope>
    <source>
        <strain evidence="2">PSN324</strain>
    </source>
</reference>
<name>A0AAV9HLA3_9PEZI</name>
<accession>A0AAV9HLA3</accession>
<feature type="compositionally biased region" description="Basic and acidic residues" evidence="1">
    <location>
        <begin position="1"/>
        <end position="10"/>
    </location>
</feature>
<protein>
    <submittedName>
        <fullName evidence="2">Uncharacterized protein</fullName>
    </submittedName>
</protein>
<reference evidence="2" key="1">
    <citation type="journal article" date="2023" name="Mol. Phylogenet. Evol.">
        <title>Genome-scale phylogeny and comparative genomics of the fungal order Sordariales.</title>
        <authorList>
            <person name="Hensen N."/>
            <person name="Bonometti L."/>
            <person name="Westerberg I."/>
            <person name="Brannstrom I.O."/>
            <person name="Guillou S."/>
            <person name="Cros-Aarteil S."/>
            <person name="Calhoun S."/>
            <person name="Haridas S."/>
            <person name="Kuo A."/>
            <person name="Mondo S."/>
            <person name="Pangilinan J."/>
            <person name="Riley R."/>
            <person name="LaButti K."/>
            <person name="Andreopoulos B."/>
            <person name="Lipzen A."/>
            <person name="Chen C."/>
            <person name="Yan M."/>
            <person name="Daum C."/>
            <person name="Ng V."/>
            <person name="Clum A."/>
            <person name="Steindorff A."/>
            <person name="Ohm R.A."/>
            <person name="Martin F."/>
            <person name="Silar P."/>
            <person name="Natvig D.O."/>
            <person name="Lalanne C."/>
            <person name="Gautier V."/>
            <person name="Ament-Velasquez S.L."/>
            <person name="Kruys A."/>
            <person name="Hutchinson M.I."/>
            <person name="Powell A.J."/>
            <person name="Barry K."/>
            <person name="Miller A.N."/>
            <person name="Grigoriev I.V."/>
            <person name="Debuchy R."/>
            <person name="Gladieux P."/>
            <person name="Hiltunen Thoren M."/>
            <person name="Johannesson H."/>
        </authorList>
    </citation>
    <scope>NUCLEOTIDE SEQUENCE</scope>
    <source>
        <strain evidence="2">PSN324</strain>
    </source>
</reference>
<sequence length="698" mass="78368">MAARKSDWARQLRQTRGPEALRECKPDEFPLDQVQPLTNPLLNSSPSALFGFKPIPPRSTGADDILTAHLALLGNEPEPGPFVLETAVIASLHLFSHEGARAYIRRWTKPDFSAGVTDQSFKSRISVYFQTIIIACRVGPCLVHEGEVLAARQLLEIVNYSHLGNRKDLPRVVRLLNTLTNTSCAELFPASVVSVVLRRVGYKENLEARLAALRRSHRWVEIHSHVGGLWVLSQRSDLPQELRRLLPEIFPDYPMWASWQPAPRRIDDWELRIESFQRAELGTVFDLEGPDTTLQQRAVLRFSHEGAFTNSRAEGPWNGKDILDHLLNLLDDAINIGPHAVDLFIHLCVQNPTLLRWRILHQLEAGLSSRQDSVAETLCDFLRALQSEVGTRKRTVILTSALNLFHSSPPLQKAYGSATDLPIRAPKMLSDAQRHFCSLLLESDPETEAFGLEVRFLGRALLNSHWLSSHWKPAYVRMLSSMPLEEEISGRFRAIWAARDSNVRQAHMDYLAMSLGASVVRDDASMPPCHPTTNQHSIWSTPLDPHRDALRNILHGMDSLSQSLATACLQAAEKEHDAFVREITSIICKSSDQACVNLARFLGPRTVRNKNSVADCWGALLLHMMRKRPEHMLERLAKELPAQSWTAWVENMSRLLGERHVGENGVPGFTEARMRQLTQWKMGLIRGGSTSSGSASSG</sequence>
<evidence type="ECO:0000313" key="3">
    <source>
        <dbReference type="Proteomes" id="UP001321749"/>
    </source>
</evidence>
<evidence type="ECO:0000313" key="2">
    <source>
        <dbReference type="EMBL" id="KAK4460498.1"/>
    </source>
</evidence>
<dbReference type="AlphaFoldDB" id="A0AAV9HLA3"/>
<dbReference type="Proteomes" id="UP001321749">
    <property type="component" value="Unassembled WGS sequence"/>
</dbReference>
<gene>
    <name evidence="2" type="ORF">QBC42DRAFT_105524</name>
</gene>
<evidence type="ECO:0000256" key="1">
    <source>
        <dbReference type="SAM" id="MobiDB-lite"/>
    </source>
</evidence>
<organism evidence="2 3">
    <name type="scientific">Cladorrhinum samala</name>
    <dbReference type="NCBI Taxonomy" id="585594"/>
    <lineage>
        <taxon>Eukaryota</taxon>
        <taxon>Fungi</taxon>
        <taxon>Dikarya</taxon>
        <taxon>Ascomycota</taxon>
        <taxon>Pezizomycotina</taxon>
        <taxon>Sordariomycetes</taxon>
        <taxon>Sordariomycetidae</taxon>
        <taxon>Sordariales</taxon>
        <taxon>Podosporaceae</taxon>
        <taxon>Cladorrhinum</taxon>
    </lineage>
</organism>
<dbReference type="EMBL" id="MU865011">
    <property type="protein sequence ID" value="KAK4460498.1"/>
    <property type="molecule type" value="Genomic_DNA"/>
</dbReference>
<proteinExistence type="predicted"/>